<dbReference type="Pfam" id="PF08797">
    <property type="entry name" value="HIRAN"/>
    <property type="match status" value="1"/>
</dbReference>
<dbReference type="Proteomes" id="UP000683507">
    <property type="component" value="Chromosome"/>
</dbReference>
<evidence type="ECO:0000313" key="4">
    <source>
        <dbReference type="EMBL" id="CAG5087583.1"/>
    </source>
</evidence>
<keyword evidence="5" id="KW-1185">Reference proteome</keyword>
<dbReference type="Gene3D" id="3.30.70.2330">
    <property type="match status" value="1"/>
</dbReference>
<dbReference type="GO" id="GO:0016818">
    <property type="term" value="F:hydrolase activity, acting on acid anhydrides, in phosphorus-containing anhydrides"/>
    <property type="evidence" value="ECO:0007669"/>
    <property type="project" value="InterPro"/>
</dbReference>
<dbReference type="RefSeq" id="WP_258543691.1">
    <property type="nucleotide sequence ID" value="NZ_OU015584.1"/>
</dbReference>
<accession>A0A916JR03</accession>
<dbReference type="SMART" id="SM00910">
    <property type="entry name" value="HIRAN"/>
    <property type="match status" value="1"/>
</dbReference>
<evidence type="ECO:0000256" key="2">
    <source>
        <dbReference type="ARBA" id="ARBA00022801"/>
    </source>
</evidence>
<sequence length="118" mass="13814">MRKYNLYNPINQPISQPLPKLGILTHVEELTRYDLIYVAHKMQNGVELSLKRDESRSWDENALAIHYKGFKIGYVSKRTSEMVRKLLDKGKEIKATVKSLSKNKFLPTQEMDIQIYVM</sequence>
<proteinExistence type="predicted"/>
<evidence type="ECO:0000313" key="5">
    <source>
        <dbReference type="Proteomes" id="UP000683507"/>
    </source>
</evidence>
<dbReference type="AlphaFoldDB" id="A0A916JR03"/>
<protein>
    <recommendedName>
        <fullName evidence="3">HIRAN domain-containing protein</fullName>
    </recommendedName>
</protein>
<dbReference type="InterPro" id="IPR014905">
    <property type="entry name" value="HIRAN"/>
</dbReference>
<dbReference type="EMBL" id="OU015584">
    <property type="protein sequence ID" value="CAG5087583.1"/>
    <property type="molecule type" value="Genomic_DNA"/>
</dbReference>
<evidence type="ECO:0000256" key="1">
    <source>
        <dbReference type="ARBA" id="ARBA00022723"/>
    </source>
</evidence>
<reference evidence="4" key="1">
    <citation type="submission" date="2021-04" db="EMBL/GenBank/DDBJ databases">
        <authorList>
            <person name="Rodrigo-Torres L."/>
            <person name="Arahal R. D."/>
            <person name="Lucena T."/>
        </authorList>
    </citation>
    <scope>NUCLEOTIDE SEQUENCE</scope>
    <source>
        <strain evidence="4">AS29M-1</strain>
    </source>
</reference>
<organism evidence="4 5">
    <name type="scientific">Parvicella tangerina</name>
    <dbReference type="NCBI Taxonomy" id="2829795"/>
    <lineage>
        <taxon>Bacteria</taxon>
        <taxon>Pseudomonadati</taxon>
        <taxon>Bacteroidota</taxon>
        <taxon>Flavobacteriia</taxon>
        <taxon>Flavobacteriales</taxon>
        <taxon>Parvicellaceae</taxon>
        <taxon>Parvicella</taxon>
    </lineage>
</organism>
<keyword evidence="1" id="KW-0479">Metal-binding</keyword>
<dbReference type="GO" id="GO:0008270">
    <property type="term" value="F:zinc ion binding"/>
    <property type="evidence" value="ECO:0007669"/>
    <property type="project" value="InterPro"/>
</dbReference>
<keyword evidence="2" id="KW-0378">Hydrolase</keyword>
<name>A0A916JR03_9FLAO</name>
<dbReference type="KEGG" id="ptan:CRYO30217_03519"/>
<gene>
    <name evidence="4" type="ORF">CRYO30217_03519</name>
</gene>
<feature type="domain" description="HIRAN" evidence="3">
    <location>
        <begin position="22"/>
        <end position="117"/>
    </location>
</feature>
<dbReference type="GO" id="GO:0003676">
    <property type="term" value="F:nucleic acid binding"/>
    <property type="evidence" value="ECO:0007669"/>
    <property type="project" value="InterPro"/>
</dbReference>
<evidence type="ECO:0000259" key="3">
    <source>
        <dbReference type="SMART" id="SM00910"/>
    </source>
</evidence>